<feature type="compositionally biased region" description="Polar residues" evidence="1">
    <location>
        <begin position="414"/>
        <end position="430"/>
    </location>
</feature>
<keyword evidence="3" id="KW-1185">Reference proteome</keyword>
<evidence type="ECO:0000256" key="1">
    <source>
        <dbReference type="SAM" id="MobiDB-lite"/>
    </source>
</evidence>
<evidence type="ECO:0000313" key="4">
    <source>
        <dbReference type="RefSeq" id="XP_015881178.3"/>
    </source>
</evidence>
<feature type="region of interest" description="Disordered" evidence="1">
    <location>
        <begin position="516"/>
        <end position="546"/>
    </location>
</feature>
<dbReference type="Proteomes" id="UP001652623">
    <property type="component" value="Chromosome 4"/>
</dbReference>
<organism evidence="3 4">
    <name type="scientific">Ziziphus jujuba</name>
    <name type="common">Chinese jujube</name>
    <name type="synonym">Ziziphus sativa</name>
    <dbReference type="NCBI Taxonomy" id="326968"/>
    <lineage>
        <taxon>Eukaryota</taxon>
        <taxon>Viridiplantae</taxon>
        <taxon>Streptophyta</taxon>
        <taxon>Embryophyta</taxon>
        <taxon>Tracheophyta</taxon>
        <taxon>Spermatophyta</taxon>
        <taxon>Magnoliopsida</taxon>
        <taxon>eudicotyledons</taxon>
        <taxon>Gunneridae</taxon>
        <taxon>Pentapetalae</taxon>
        <taxon>rosids</taxon>
        <taxon>fabids</taxon>
        <taxon>Rosales</taxon>
        <taxon>Rhamnaceae</taxon>
        <taxon>Paliureae</taxon>
        <taxon>Ziziphus</taxon>
    </lineage>
</organism>
<dbReference type="AlphaFoldDB" id="A0A6P3ZPW4"/>
<feature type="region of interest" description="Disordered" evidence="1">
    <location>
        <begin position="391"/>
        <end position="461"/>
    </location>
</feature>
<dbReference type="KEGG" id="zju:107417123"/>
<dbReference type="InParanoid" id="A0A6P3ZPW4"/>
<dbReference type="RefSeq" id="XP_015881178.3">
    <property type="nucleotide sequence ID" value="XM_016025692.4"/>
</dbReference>
<name>A0A6P3ZPW4_ZIZJJ</name>
<accession>A0A6P3ZPW4</accession>
<proteinExistence type="predicted"/>
<dbReference type="InterPro" id="IPR056717">
    <property type="entry name" value="DUF7815"/>
</dbReference>
<reference evidence="4" key="1">
    <citation type="submission" date="2025-08" db="UniProtKB">
        <authorList>
            <consortium name="RefSeq"/>
        </authorList>
    </citation>
    <scope>IDENTIFICATION</scope>
    <source>
        <tissue evidence="4">Seedling</tissue>
    </source>
</reference>
<dbReference type="FunCoup" id="A0A6P3ZPW4">
    <property type="interactions" value="82"/>
</dbReference>
<dbReference type="PANTHER" id="PTHR36308">
    <property type="entry name" value="DENTIN SIALOPHOSPHOPROTEIN-RELATED"/>
    <property type="match status" value="1"/>
</dbReference>
<protein>
    <submittedName>
        <fullName evidence="4">Uncharacterized protein LOC107417123</fullName>
    </submittedName>
</protein>
<evidence type="ECO:0000313" key="3">
    <source>
        <dbReference type="Proteomes" id="UP001652623"/>
    </source>
</evidence>
<feature type="domain" description="DUF7815" evidence="2">
    <location>
        <begin position="56"/>
        <end position="82"/>
    </location>
</feature>
<dbReference type="Pfam" id="PF25122">
    <property type="entry name" value="DUF7815"/>
    <property type="match status" value="1"/>
</dbReference>
<dbReference type="PANTHER" id="PTHR36308:SF1">
    <property type="entry name" value="DENTIN SIALOPHOSPHOPROTEIN-RELATED"/>
    <property type="match status" value="1"/>
</dbReference>
<dbReference type="GeneID" id="107417123"/>
<feature type="compositionally biased region" description="Polar residues" evidence="1">
    <location>
        <begin position="397"/>
        <end position="407"/>
    </location>
</feature>
<evidence type="ECO:0000259" key="2">
    <source>
        <dbReference type="Pfam" id="PF25122"/>
    </source>
</evidence>
<sequence length="582" mass="63448">MAMEIPFDQIKQLQISLRKQVNLSSYDSPNDDDDNVSLPNLPSTEEAIAALDPSPPYLRCKHCKGRLLRGIESFICVFCGTETCKDVPPDPINFRTTIGYRWFLNSFNLDGSEIVEQPVEANNSNRGQTAPKEELKLSDLLDLEITWSSEKEKVETTISNETTVQSKSPLNLAGINIGNFFDKGEKDVFFNVPEQSSAPVKQIVNDESNKGENLNLFENIRPSEESSAPVKQIVNNESIKGHENLNLLENIHPSEESAAPIKQSVNDESIQGHESLHLSENVRPSETAVLSAEGESSYSDSGWGADFHSAASGTNHEESTSYDPFANSTIDLSAQMDNVFGPGKDAIDRKEKQMTASASMGSDWFADGLWSSSNSGLTGQPEEFKITANEKDGQLMGNVNSTSSTSVDWVPDNLWQSSSNKAPDNKTTGVDNEFDAWNDFTSTSSAQNPSSSSWNQSMTAPNDQTTEINLFSSSNNPGDTNFGSFSQPDLFSGTFSSSNGSTEVNKMKLEASALDRKTEANAIDGRNSESVEESGDVSGAKTMSKPDDVEMLMSQMHDLSFMLDSNLSVPSKQDGLNSSSQD</sequence>
<feature type="compositionally biased region" description="Low complexity" evidence="1">
    <location>
        <begin position="441"/>
        <end position="457"/>
    </location>
</feature>
<feature type="region of interest" description="Disordered" evidence="1">
    <location>
        <begin position="268"/>
        <end position="301"/>
    </location>
</feature>
<gene>
    <name evidence="4" type="primary">LOC107417123</name>
</gene>